<comment type="caution">
    <text evidence="1">The sequence shown here is derived from an EMBL/GenBank/DDBJ whole genome shotgun (WGS) entry which is preliminary data.</text>
</comment>
<reference evidence="1 2" key="1">
    <citation type="submission" date="2015-01" db="EMBL/GenBank/DDBJ databases">
        <title>Genome Sequencing of Rickettsiales.</title>
        <authorList>
            <person name="Daugherty S.C."/>
            <person name="Su Q."/>
            <person name="Abolude K."/>
            <person name="Beier-Sexton M."/>
            <person name="Carlyon J.A."/>
            <person name="Carter R."/>
            <person name="Day N.P."/>
            <person name="Dumler S.J."/>
            <person name="Dyachenko V."/>
            <person name="Godinez A."/>
            <person name="Kurtti T.J."/>
            <person name="Lichay M."/>
            <person name="Mullins K.E."/>
            <person name="Ott S."/>
            <person name="Pappas-Brown V."/>
            <person name="Paris D.H."/>
            <person name="Patel P."/>
            <person name="Richards A.L."/>
            <person name="Sadzewicz L."/>
            <person name="Sears K."/>
            <person name="Seidman D."/>
            <person name="Sengamalay N."/>
            <person name="Stenos J."/>
            <person name="Tallon L.J."/>
            <person name="Vincent G."/>
            <person name="Fraser C.M."/>
            <person name="Munderloh U."/>
            <person name="Dunning-Hotopp J.C."/>
        </authorList>
    </citation>
    <scope>NUCLEOTIDE SEQUENCE [LARGE SCALE GENOMIC DNA]</scope>
    <source>
        <strain evidence="1 2">Ac/Pa</strain>
    </source>
</reference>
<proteinExistence type="predicted"/>
<keyword evidence="2" id="KW-1185">Reference proteome</keyword>
<dbReference type="PATRIC" id="fig|1359164.3.peg.1239"/>
<accession>A0A0F3N2I5</accession>
<dbReference type="AlphaFoldDB" id="A0A0F3N2I5"/>
<name>A0A0F3N2I5_RICAM</name>
<protein>
    <submittedName>
        <fullName evidence="1">Uncharacterized protein</fullName>
    </submittedName>
</protein>
<dbReference type="EMBL" id="LANR01000001">
    <property type="protein sequence ID" value="KJV62233.1"/>
    <property type="molecule type" value="Genomic_DNA"/>
</dbReference>
<evidence type="ECO:0000313" key="2">
    <source>
        <dbReference type="Proteomes" id="UP000033556"/>
    </source>
</evidence>
<gene>
    <name evidence="1" type="ORF">APHACPA_1254</name>
</gene>
<evidence type="ECO:0000313" key="1">
    <source>
        <dbReference type="EMBL" id="KJV62233.1"/>
    </source>
</evidence>
<organism evidence="1 2">
    <name type="scientific">Rickettsia amblyommatis str. Ac/Pa</name>
    <dbReference type="NCBI Taxonomy" id="1359164"/>
    <lineage>
        <taxon>Bacteria</taxon>
        <taxon>Pseudomonadati</taxon>
        <taxon>Pseudomonadota</taxon>
        <taxon>Alphaproteobacteria</taxon>
        <taxon>Rickettsiales</taxon>
        <taxon>Rickettsiaceae</taxon>
        <taxon>Rickettsieae</taxon>
        <taxon>Rickettsia</taxon>
        <taxon>spotted fever group</taxon>
    </lineage>
</organism>
<dbReference type="Proteomes" id="UP000033556">
    <property type="component" value="Unassembled WGS sequence"/>
</dbReference>
<sequence length="41" mass="4615">MVKVIANNLIDSPELLKNCLYLGYAFSTKHSSNNELVFIKS</sequence>